<feature type="domain" description="VWFC" evidence="2">
    <location>
        <begin position="26"/>
        <end position="78"/>
    </location>
</feature>
<evidence type="ECO:0000256" key="1">
    <source>
        <dbReference type="SAM" id="SignalP"/>
    </source>
</evidence>
<dbReference type="PROSITE" id="PS01208">
    <property type="entry name" value="VWFC_1"/>
    <property type="match status" value="2"/>
</dbReference>
<reference evidence="3" key="1">
    <citation type="submission" date="2025-08" db="UniProtKB">
        <authorList>
            <consortium name="Ensembl"/>
        </authorList>
    </citation>
    <scope>IDENTIFICATION</scope>
</reference>
<evidence type="ECO:0000313" key="3">
    <source>
        <dbReference type="Ensembl" id="ENSAMXP00005008471.1"/>
    </source>
</evidence>
<dbReference type="Gene3D" id="6.20.200.20">
    <property type="match status" value="3"/>
</dbReference>
<sequence length="323" mass="35616">MKTQLAGGLLKKSLIPFHLCCFFLLQNNTSWKPDTCQDCTCHSDVVICRATRCLNPQCDFQRGERLRIPPNKCCPECFPQSSGSCQHRGAVHRHDSQWSESKCSVCTCSLGKVTCVPPACPPLSCGSGQSPYIPAGECCPKSFPCSIKGQLTHTPDGQQWQKNSCTTCVCDRGQSRCHTEKCAPLHCDKMKVKRPGQCCEECASSKGSCQYEGAVRYHGDMWNGTGCEFCTCERGQVLCQSAECARLECPRDKLDSLGRACVEGTSPSLKKVKKSVINERVCKYRMTTGVQFPLFPVSKMPIYSMLVAVINYPSMVSNLTEAQ</sequence>
<dbReference type="InterPro" id="IPR052624">
    <property type="entry name" value="CRIM1"/>
</dbReference>
<dbReference type="InterPro" id="IPR001007">
    <property type="entry name" value="VWF_dom"/>
</dbReference>
<feature type="domain" description="VWFC" evidence="2">
    <location>
        <begin position="207"/>
        <end position="283"/>
    </location>
</feature>
<organism evidence="3 4">
    <name type="scientific">Astyanax mexicanus</name>
    <name type="common">Blind cave fish</name>
    <name type="synonym">Astyanax fasciatus mexicanus</name>
    <dbReference type="NCBI Taxonomy" id="7994"/>
    <lineage>
        <taxon>Eukaryota</taxon>
        <taxon>Metazoa</taxon>
        <taxon>Chordata</taxon>
        <taxon>Craniata</taxon>
        <taxon>Vertebrata</taxon>
        <taxon>Euteleostomi</taxon>
        <taxon>Actinopterygii</taxon>
        <taxon>Neopterygii</taxon>
        <taxon>Teleostei</taxon>
        <taxon>Ostariophysi</taxon>
        <taxon>Characiformes</taxon>
        <taxon>Characoidei</taxon>
        <taxon>Acestrorhamphidae</taxon>
        <taxon>Acestrorhamphinae</taxon>
        <taxon>Astyanax</taxon>
    </lineage>
</organism>
<dbReference type="Proteomes" id="UP000694621">
    <property type="component" value="Unplaced"/>
</dbReference>
<dbReference type="Pfam" id="PF23334">
    <property type="entry name" value="VWC2L_2nd"/>
    <property type="match status" value="1"/>
</dbReference>
<keyword evidence="1" id="KW-0732">Signal</keyword>
<dbReference type="AlphaFoldDB" id="A0A8B9HA15"/>
<dbReference type="PROSITE" id="PS50184">
    <property type="entry name" value="VWFC_2"/>
    <property type="match status" value="4"/>
</dbReference>
<feature type="chain" id="PRO_5034137816" description="VWFC domain-containing protein" evidence="1">
    <location>
        <begin position="31"/>
        <end position="323"/>
    </location>
</feature>
<dbReference type="SUPFAM" id="SSF57603">
    <property type="entry name" value="FnI-like domain"/>
    <property type="match status" value="4"/>
</dbReference>
<name>A0A8B9HA15_ASTMX</name>
<dbReference type="Gene3D" id="2.10.70.10">
    <property type="entry name" value="Complement Module, domain 1"/>
    <property type="match status" value="1"/>
</dbReference>
<feature type="domain" description="VWFC" evidence="2">
    <location>
        <begin position="83"/>
        <end position="146"/>
    </location>
</feature>
<evidence type="ECO:0000313" key="4">
    <source>
        <dbReference type="Proteomes" id="UP000694621"/>
    </source>
</evidence>
<dbReference type="Pfam" id="PF00093">
    <property type="entry name" value="VWC"/>
    <property type="match status" value="3"/>
</dbReference>
<protein>
    <recommendedName>
        <fullName evidence="2">VWFC domain-containing protein</fullName>
    </recommendedName>
</protein>
<dbReference type="SMART" id="SM00214">
    <property type="entry name" value="VWC"/>
    <property type="match status" value="4"/>
</dbReference>
<proteinExistence type="predicted"/>
<evidence type="ECO:0000259" key="2">
    <source>
        <dbReference type="PROSITE" id="PS50184"/>
    </source>
</evidence>
<feature type="domain" description="VWFC" evidence="2">
    <location>
        <begin position="143"/>
        <end position="203"/>
    </location>
</feature>
<dbReference type="Ensembl" id="ENSAMXT00005009481.1">
    <property type="protein sequence ID" value="ENSAMXP00005008471.1"/>
    <property type="gene ID" value="ENSAMXG00005004905.1"/>
</dbReference>
<dbReference type="PANTHER" id="PTHR46439">
    <property type="entry name" value="CYSTEINE-RICH MOTOR NEURON 1 PROTEIN"/>
    <property type="match status" value="1"/>
</dbReference>
<feature type="signal peptide" evidence="1">
    <location>
        <begin position="1"/>
        <end position="30"/>
    </location>
</feature>
<dbReference type="GO" id="GO:0005886">
    <property type="term" value="C:plasma membrane"/>
    <property type="evidence" value="ECO:0007669"/>
    <property type="project" value="TreeGrafter"/>
</dbReference>
<accession>A0A8B9HA15</accession>
<dbReference type="SMART" id="SM00215">
    <property type="entry name" value="VWC_out"/>
    <property type="match status" value="2"/>
</dbReference>
<dbReference type="PANTHER" id="PTHR46439:SF1">
    <property type="entry name" value="CYSTEINE-RICH MOTOR NEURON 1 PROTEIN"/>
    <property type="match status" value="1"/>
</dbReference>